<dbReference type="EMBL" id="CP027433">
    <property type="protein sequence ID" value="AVM01622.1"/>
    <property type="molecule type" value="Genomic_DNA"/>
</dbReference>
<dbReference type="Pfam" id="PF11799">
    <property type="entry name" value="IMS_C"/>
    <property type="match status" value="1"/>
</dbReference>
<comment type="function">
    <text evidence="16">Poorly processive, error-prone DNA polymerase involved in untargeted mutagenesis. Copies undamaged DNA at stalled replication forks, which arise in vivo from mismatched or misaligned primer ends. These misaligned primers can be extended by PolIV. Exhibits no 3'-5' exonuclease (proofreading) activity. May be involved in translesional synthesis, in conjunction with the beta clamp from PolIII.</text>
</comment>
<dbReference type="InterPro" id="IPR036775">
    <property type="entry name" value="DNA_pol_Y-fam_lit_finger_sf"/>
</dbReference>
<dbReference type="CDD" id="cd03586">
    <property type="entry name" value="PolY_Pol_IV_kappa"/>
    <property type="match status" value="1"/>
</dbReference>
<evidence type="ECO:0000256" key="10">
    <source>
        <dbReference type="ARBA" id="ARBA00022723"/>
    </source>
</evidence>
<dbReference type="AlphaFoldDB" id="A0A2S0KIV2"/>
<gene>
    <name evidence="19" type="ORF">C6V83_16535</name>
</gene>
<feature type="domain" description="UmuC" evidence="18">
    <location>
        <begin position="10"/>
        <end position="220"/>
    </location>
</feature>
<keyword evidence="14" id="KW-0238">DNA-binding</keyword>
<keyword evidence="9" id="KW-0235">DNA replication</keyword>
<keyword evidence="20" id="KW-1185">Reference proteome</keyword>
<dbReference type="Pfam" id="PF00817">
    <property type="entry name" value="IMS"/>
    <property type="match status" value="1"/>
</dbReference>
<dbReference type="PANTHER" id="PTHR11076:SF33">
    <property type="entry name" value="DNA POLYMERASE KAPPA"/>
    <property type="match status" value="1"/>
</dbReference>
<dbReference type="GO" id="GO:0005829">
    <property type="term" value="C:cytosol"/>
    <property type="evidence" value="ECO:0007669"/>
    <property type="project" value="TreeGrafter"/>
</dbReference>
<dbReference type="SUPFAM" id="SSF100879">
    <property type="entry name" value="Lesion bypass DNA polymerase (Y-family), little finger domain"/>
    <property type="match status" value="1"/>
</dbReference>
<name>A0A2S0KIV2_9ACTN</name>
<dbReference type="Gene3D" id="1.10.150.20">
    <property type="entry name" value="5' to 3' exonuclease, C-terminal subdomain"/>
    <property type="match status" value="1"/>
</dbReference>
<dbReference type="GO" id="GO:0003887">
    <property type="term" value="F:DNA-directed DNA polymerase activity"/>
    <property type="evidence" value="ECO:0007669"/>
    <property type="project" value="UniProtKB-KW"/>
</dbReference>
<reference evidence="19 20" key="1">
    <citation type="submission" date="2018-03" db="EMBL/GenBank/DDBJ databases">
        <title>Characteristics and genome of n-alkane degrading marine bacteria Gordonia iterans isolated from crude oil contaminated in Tae-an, South Korea.</title>
        <authorList>
            <person name="Lee S.-S."/>
            <person name="Kim H."/>
        </authorList>
    </citation>
    <scope>NUCLEOTIDE SEQUENCE [LARGE SCALE GENOMIC DNA]</scope>
    <source>
        <strain evidence="19 20">Co17</strain>
    </source>
</reference>
<accession>A0A2S0KIV2</accession>
<evidence type="ECO:0000256" key="8">
    <source>
        <dbReference type="ARBA" id="ARBA00022695"/>
    </source>
</evidence>
<evidence type="ECO:0000256" key="12">
    <source>
        <dbReference type="ARBA" id="ARBA00022842"/>
    </source>
</evidence>
<evidence type="ECO:0000259" key="18">
    <source>
        <dbReference type="PROSITE" id="PS50173"/>
    </source>
</evidence>
<keyword evidence="5" id="KW-0515">Mutator protein</keyword>
<dbReference type="GO" id="GO:0042276">
    <property type="term" value="P:error-prone translesion synthesis"/>
    <property type="evidence" value="ECO:0007669"/>
    <property type="project" value="TreeGrafter"/>
</dbReference>
<dbReference type="InterPro" id="IPR001126">
    <property type="entry name" value="UmuC"/>
</dbReference>
<dbReference type="NCBIfam" id="NF002883">
    <property type="entry name" value="PRK03352.1"/>
    <property type="match status" value="1"/>
</dbReference>
<evidence type="ECO:0000256" key="14">
    <source>
        <dbReference type="ARBA" id="ARBA00023125"/>
    </source>
</evidence>
<evidence type="ECO:0000256" key="5">
    <source>
        <dbReference type="ARBA" id="ARBA00022457"/>
    </source>
</evidence>
<dbReference type="PANTHER" id="PTHR11076">
    <property type="entry name" value="DNA REPAIR POLYMERASE UMUC / TRANSFERASE FAMILY MEMBER"/>
    <property type="match status" value="1"/>
</dbReference>
<evidence type="ECO:0000256" key="1">
    <source>
        <dbReference type="ARBA" id="ARBA00001946"/>
    </source>
</evidence>
<keyword evidence="10" id="KW-0479">Metal-binding</keyword>
<dbReference type="GO" id="GO:0046872">
    <property type="term" value="F:metal ion binding"/>
    <property type="evidence" value="ECO:0007669"/>
    <property type="project" value="UniProtKB-KW"/>
</dbReference>
<dbReference type="PROSITE" id="PS50173">
    <property type="entry name" value="UMUC"/>
    <property type="match status" value="1"/>
</dbReference>
<evidence type="ECO:0000256" key="13">
    <source>
        <dbReference type="ARBA" id="ARBA00022932"/>
    </source>
</evidence>
<keyword evidence="6" id="KW-0963">Cytoplasm</keyword>
<evidence type="ECO:0000313" key="19">
    <source>
        <dbReference type="EMBL" id="AVM01622.1"/>
    </source>
</evidence>
<dbReference type="GO" id="GO:0006281">
    <property type="term" value="P:DNA repair"/>
    <property type="evidence" value="ECO:0007669"/>
    <property type="project" value="UniProtKB-KW"/>
</dbReference>
<dbReference type="InterPro" id="IPR050116">
    <property type="entry name" value="DNA_polymerase-Y"/>
</dbReference>
<dbReference type="KEGG" id="git:C6V83_16535"/>
<protein>
    <recommendedName>
        <fullName evidence="4">DNA-directed DNA polymerase</fullName>
        <ecNumber evidence="4">2.7.7.7</ecNumber>
    </recommendedName>
</protein>
<evidence type="ECO:0000313" key="20">
    <source>
        <dbReference type="Proteomes" id="UP000239814"/>
    </source>
</evidence>
<comment type="similarity">
    <text evidence="3">Belongs to the DNA polymerase type-Y family.</text>
</comment>
<comment type="subcellular location">
    <subcellularLocation>
        <location evidence="2">Cytoplasm</location>
    </subcellularLocation>
</comment>
<comment type="cofactor">
    <cofactor evidence="1">
        <name>Mg(2+)</name>
        <dbReference type="ChEBI" id="CHEBI:18420"/>
    </cofactor>
</comment>
<comment type="catalytic activity">
    <reaction evidence="17">
        <text>DNA(n) + a 2'-deoxyribonucleoside 5'-triphosphate = DNA(n+1) + diphosphate</text>
        <dbReference type="Rhea" id="RHEA:22508"/>
        <dbReference type="Rhea" id="RHEA-COMP:17339"/>
        <dbReference type="Rhea" id="RHEA-COMP:17340"/>
        <dbReference type="ChEBI" id="CHEBI:33019"/>
        <dbReference type="ChEBI" id="CHEBI:61560"/>
        <dbReference type="ChEBI" id="CHEBI:173112"/>
        <dbReference type="EC" id="2.7.7.7"/>
    </reaction>
</comment>
<keyword evidence="7 19" id="KW-0808">Transferase</keyword>
<dbReference type="EC" id="2.7.7.7" evidence="4"/>
<keyword evidence="12" id="KW-0460">Magnesium</keyword>
<dbReference type="InterPro" id="IPR022880">
    <property type="entry name" value="DNApol_IV"/>
</dbReference>
<evidence type="ECO:0000256" key="15">
    <source>
        <dbReference type="ARBA" id="ARBA00023204"/>
    </source>
</evidence>
<evidence type="ECO:0000256" key="6">
    <source>
        <dbReference type="ARBA" id="ARBA00022490"/>
    </source>
</evidence>
<sequence>MSEAARFHWLLHLDLDQFQVAAERRRRSELVGEQVIVGGDGDPSKARQVVTCASYETRDLGVRAGMPLRAAYRKAPGATYLPLDMEFYEQVSSQVWEAVRALGHPVEVWGADEGYVGFGPRDLDPPPEADAVRLADDLRAAIRARTGLESCVGISDNKQRAKIAAGFAKRAVRAAPLEPRRAAPLEPRRKEPRSRCFTLTDATWFALMGERPADALWSVGSRTAKRLSDNGIETVAQLATTPLDTLIGLFGPHKGNWLYVLARGGGDDSIALVEPPAKSHSKSRTYPEDLTGRAQLHAAAHDLLRDVLAQVVDEGRIAVRVGVTTRSSTFFTKSKMRKLAAPTVRYDDVAPTVDALLDALIEPAPVEPVAPVEHVVQDPIRPVRLLSVRLELADRQLVVGSIPDDTHDTFGC</sequence>
<dbReference type="GO" id="GO:0006260">
    <property type="term" value="P:DNA replication"/>
    <property type="evidence" value="ECO:0007669"/>
    <property type="project" value="UniProtKB-KW"/>
</dbReference>
<evidence type="ECO:0000256" key="3">
    <source>
        <dbReference type="ARBA" id="ARBA00010945"/>
    </source>
</evidence>
<dbReference type="Gene3D" id="3.30.70.270">
    <property type="match status" value="1"/>
</dbReference>
<keyword evidence="8 19" id="KW-0548">Nucleotidyltransferase</keyword>
<keyword evidence="13" id="KW-0239">DNA-directed DNA polymerase</keyword>
<evidence type="ECO:0000256" key="16">
    <source>
        <dbReference type="ARBA" id="ARBA00025589"/>
    </source>
</evidence>
<dbReference type="InterPro" id="IPR053848">
    <property type="entry name" value="IMS_HHH_1"/>
</dbReference>
<evidence type="ECO:0000256" key="11">
    <source>
        <dbReference type="ARBA" id="ARBA00022763"/>
    </source>
</evidence>
<dbReference type="InterPro" id="IPR043502">
    <property type="entry name" value="DNA/RNA_pol_sf"/>
</dbReference>
<dbReference type="GO" id="GO:0009432">
    <property type="term" value="P:SOS response"/>
    <property type="evidence" value="ECO:0007669"/>
    <property type="project" value="TreeGrafter"/>
</dbReference>
<keyword evidence="15" id="KW-0234">DNA repair</keyword>
<evidence type="ECO:0000256" key="9">
    <source>
        <dbReference type="ARBA" id="ARBA00022705"/>
    </source>
</evidence>
<dbReference type="Proteomes" id="UP000239814">
    <property type="component" value="Chromosome"/>
</dbReference>
<evidence type="ECO:0000256" key="7">
    <source>
        <dbReference type="ARBA" id="ARBA00022679"/>
    </source>
</evidence>
<dbReference type="InterPro" id="IPR017961">
    <property type="entry name" value="DNA_pol_Y-fam_little_finger"/>
</dbReference>
<evidence type="ECO:0000256" key="4">
    <source>
        <dbReference type="ARBA" id="ARBA00012417"/>
    </source>
</evidence>
<evidence type="ECO:0000256" key="2">
    <source>
        <dbReference type="ARBA" id="ARBA00004496"/>
    </source>
</evidence>
<dbReference type="RefSeq" id="WP_105943326.1">
    <property type="nucleotide sequence ID" value="NZ_CP027433.1"/>
</dbReference>
<keyword evidence="11" id="KW-0227">DNA damage</keyword>
<dbReference type="Pfam" id="PF21999">
    <property type="entry name" value="IMS_HHH_1"/>
    <property type="match status" value="1"/>
</dbReference>
<dbReference type="InterPro" id="IPR043128">
    <property type="entry name" value="Rev_trsase/Diguanyl_cyclase"/>
</dbReference>
<dbReference type="Gene3D" id="3.30.1490.100">
    <property type="entry name" value="DNA polymerase, Y-family, little finger domain"/>
    <property type="match status" value="1"/>
</dbReference>
<dbReference type="OrthoDB" id="9808813at2"/>
<dbReference type="GO" id="GO:0003684">
    <property type="term" value="F:damaged DNA binding"/>
    <property type="evidence" value="ECO:0007669"/>
    <property type="project" value="InterPro"/>
</dbReference>
<dbReference type="Gene3D" id="3.40.1170.60">
    <property type="match status" value="1"/>
</dbReference>
<proteinExistence type="inferred from homology"/>
<evidence type="ECO:0000256" key="17">
    <source>
        <dbReference type="ARBA" id="ARBA00049244"/>
    </source>
</evidence>
<organism evidence="19 20">
    <name type="scientific">Gordonia iterans</name>
    <dbReference type="NCBI Taxonomy" id="1004901"/>
    <lineage>
        <taxon>Bacteria</taxon>
        <taxon>Bacillati</taxon>
        <taxon>Actinomycetota</taxon>
        <taxon>Actinomycetes</taxon>
        <taxon>Mycobacteriales</taxon>
        <taxon>Gordoniaceae</taxon>
        <taxon>Gordonia</taxon>
    </lineage>
</organism>
<dbReference type="SUPFAM" id="SSF56672">
    <property type="entry name" value="DNA/RNA polymerases"/>
    <property type="match status" value="1"/>
</dbReference>